<keyword evidence="2" id="KW-1185">Reference proteome</keyword>
<organism evidence="1 2">
    <name type="scientific">Aspergillus nanangensis</name>
    <dbReference type="NCBI Taxonomy" id="2582783"/>
    <lineage>
        <taxon>Eukaryota</taxon>
        <taxon>Fungi</taxon>
        <taxon>Dikarya</taxon>
        <taxon>Ascomycota</taxon>
        <taxon>Pezizomycotina</taxon>
        <taxon>Eurotiomycetes</taxon>
        <taxon>Eurotiomycetidae</taxon>
        <taxon>Eurotiales</taxon>
        <taxon>Aspergillaceae</taxon>
        <taxon>Aspergillus</taxon>
        <taxon>Aspergillus subgen. Circumdati</taxon>
    </lineage>
</organism>
<comment type="caution">
    <text evidence="1">The sequence shown here is derived from an EMBL/GenBank/DDBJ whole genome shotgun (WGS) entry which is preliminary data.</text>
</comment>
<reference evidence="1" key="2">
    <citation type="submission" date="2020-02" db="EMBL/GenBank/DDBJ databases">
        <authorList>
            <person name="Gilchrist C.L.M."/>
            <person name="Chooi Y.-H."/>
        </authorList>
    </citation>
    <scope>NUCLEOTIDE SEQUENCE</scope>
    <source>
        <strain evidence="1">MST-FP2251</strain>
    </source>
</reference>
<evidence type="ECO:0000313" key="2">
    <source>
        <dbReference type="Proteomes" id="UP001194746"/>
    </source>
</evidence>
<dbReference type="AlphaFoldDB" id="A0AAD4CKX8"/>
<protein>
    <submittedName>
        <fullName evidence="1">Uncharacterized protein</fullName>
    </submittedName>
</protein>
<name>A0AAD4CKX8_ASPNN</name>
<gene>
    <name evidence="1" type="ORF">FE257_008659</name>
</gene>
<sequence length="147" mass="16637">MSSNPRMYMSNGEVLSSPPLLVRASRFVEDIYMFFGLYLVSFFSLDAYTAAENSQFNAPADQAVVDQAADPREELDVWMMCEGRSVKAVVNMRETGRGSLFDPADEVGMEFTCDGVERQPDRIWVDETEHSKYYENCTPCPPSILHL</sequence>
<dbReference type="Proteomes" id="UP001194746">
    <property type="component" value="Unassembled WGS sequence"/>
</dbReference>
<proteinExistence type="predicted"/>
<dbReference type="EMBL" id="VCAU01000047">
    <property type="protein sequence ID" value="KAF9888381.1"/>
    <property type="molecule type" value="Genomic_DNA"/>
</dbReference>
<accession>A0AAD4CKX8</accession>
<reference evidence="1" key="1">
    <citation type="journal article" date="2019" name="Beilstein J. Org. Chem.">
        <title>Nanangenines: drimane sesquiterpenoids as the dominant metabolite cohort of a novel Australian fungus, Aspergillus nanangensis.</title>
        <authorList>
            <person name="Lacey H.J."/>
            <person name="Gilchrist C.L.M."/>
            <person name="Crombie A."/>
            <person name="Kalaitzis J.A."/>
            <person name="Vuong D."/>
            <person name="Rutledge P.J."/>
            <person name="Turner P."/>
            <person name="Pitt J.I."/>
            <person name="Lacey E."/>
            <person name="Chooi Y.H."/>
            <person name="Piggott A.M."/>
        </authorList>
    </citation>
    <scope>NUCLEOTIDE SEQUENCE</scope>
    <source>
        <strain evidence="1">MST-FP2251</strain>
    </source>
</reference>
<evidence type="ECO:0000313" key="1">
    <source>
        <dbReference type="EMBL" id="KAF9888381.1"/>
    </source>
</evidence>